<feature type="transmembrane region" description="Helical" evidence="2">
    <location>
        <begin position="68"/>
        <end position="88"/>
    </location>
</feature>
<sequence length="155" mass="17517">MLVSIFKLLVITSPILISGIIEYAMSKESEKRMLSFIIKAYVDGLKILGKPLVYVLQKTELLLNRKEMIRFSLVVLAILFFIGVFRVVEGLNSGIDLTILAEGLTICSAAISFMLVLDSAKRNKETKKQNENLMLRNTELLEEIQQMLKDRNHAG</sequence>
<name>A0A2R9SQL5_9BACL</name>
<keyword evidence="2" id="KW-1133">Transmembrane helix</keyword>
<dbReference type="AlphaFoldDB" id="A0A2R9SQL5"/>
<dbReference type="KEGG" id="pvo:PVOR_23919"/>
<dbReference type="Proteomes" id="UP000003094">
    <property type="component" value="Unassembled WGS sequence"/>
</dbReference>
<evidence type="ECO:0000313" key="3">
    <source>
        <dbReference type="EMBL" id="EFU39632.1"/>
    </source>
</evidence>
<evidence type="ECO:0000313" key="4">
    <source>
        <dbReference type="Proteomes" id="UP000003094"/>
    </source>
</evidence>
<evidence type="ECO:0000256" key="2">
    <source>
        <dbReference type="SAM" id="Phobius"/>
    </source>
</evidence>
<comment type="caution">
    <text evidence="3">The sequence shown here is derived from an EMBL/GenBank/DDBJ whole genome shotgun (WGS) entry which is preliminary data.</text>
</comment>
<reference evidence="3 4" key="1">
    <citation type="journal article" date="2010" name="BMC Genomics">
        <title>Genome sequence of the pattern forming Paenibacillus vortex bacterium reveals potential for thriving in complex environments.</title>
        <authorList>
            <person name="Sirota-Madi A."/>
            <person name="Olender T."/>
            <person name="Helman Y."/>
            <person name="Ingham C."/>
            <person name="Brainis I."/>
            <person name="Roth D."/>
            <person name="Hagi E."/>
            <person name="Brodsky L."/>
            <person name="Leshkowitz D."/>
            <person name="Galatenko V."/>
            <person name="Nikolaev V."/>
            <person name="Mugasimangalam R.C."/>
            <person name="Bransburg-Zabary S."/>
            <person name="Gutnick D.L."/>
            <person name="Lancet D."/>
            <person name="Ben-Jacob E."/>
        </authorList>
    </citation>
    <scope>NUCLEOTIDE SEQUENCE [LARGE SCALE GENOMIC DNA]</scope>
    <source>
        <strain evidence="3 4">V453</strain>
    </source>
</reference>
<dbReference type="EMBL" id="ADHJ01000038">
    <property type="protein sequence ID" value="EFU39632.1"/>
    <property type="molecule type" value="Genomic_DNA"/>
</dbReference>
<gene>
    <name evidence="3" type="ORF">PVOR_23919</name>
</gene>
<feature type="transmembrane region" description="Helical" evidence="2">
    <location>
        <begin position="94"/>
        <end position="117"/>
    </location>
</feature>
<keyword evidence="2" id="KW-0812">Transmembrane</keyword>
<feature type="transmembrane region" description="Helical" evidence="2">
    <location>
        <begin position="6"/>
        <end position="25"/>
    </location>
</feature>
<protein>
    <submittedName>
        <fullName evidence="3">Uncharacterized protein</fullName>
    </submittedName>
</protein>
<proteinExistence type="predicted"/>
<feature type="coiled-coil region" evidence="1">
    <location>
        <begin position="123"/>
        <end position="150"/>
    </location>
</feature>
<evidence type="ECO:0000256" key="1">
    <source>
        <dbReference type="SAM" id="Coils"/>
    </source>
</evidence>
<keyword evidence="2" id="KW-0472">Membrane</keyword>
<keyword evidence="1" id="KW-0175">Coiled coil</keyword>
<organism evidence="3 4">
    <name type="scientific">Paenibacillus vortex V453</name>
    <dbReference type="NCBI Taxonomy" id="715225"/>
    <lineage>
        <taxon>Bacteria</taxon>
        <taxon>Bacillati</taxon>
        <taxon>Bacillota</taxon>
        <taxon>Bacilli</taxon>
        <taxon>Bacillales</taxon>
        <taxon>Paenibacillaceae</taxon>
        <taxon>Paenibacillus</taxon>
    </lineage>
</organism>
<accession>A0A2R9SQL5</accession>
<dbReference type="RefSeq" id="WP_006211547.1">
    <property type="nucleotide sequence ID" value="NZ_ADHJ01000038.1"/>
</dbReference>
<keyword evidence="4" id="KW-1185">Reference proteome</keyword>